<protein>
    <submittedName>
        <fullName evidence="1">Uncharacterized protein</fullName>
    </submittedName>
</protein>
<accession>A0AAP0EXG8</accession>
<organism evidence="1 2">
    <name type="scientific">Stephania yunnanensis</name>
    <dbReference type="NCBI Taxonomy" id="152371"/>
    <lineage>
        <taxon>Eukaryota</taxon>
        <taxon>Viridiplantae</taxon>
        <taxon>Streptophyta</taxon>
        <taxon>Embryophyta</taxon>
        <taxon>Tracheophyta</taxon>
        <taxon>Spermatophyta</taxon>
        <taxon>Magnoliopsida</taxon>
        <taxon>Ranunculales</taxon>
        <taxon>Menispermaceae</taxon>
        <taxon>Menispermoideae</taxon>
        <taxon>Cissampelideae</taxon>
        <taxon>Stephania</taxon>
    </lineage>
</organism>
<gene>
    <name evidence="1" type="ORF">Syun_025583</name>
</gene>
<keyword evidence="2" id="KW-1185">Reference proteome</keyword>
<dbReference type="EMBL" id="JBBNAF010000011">
    <property type="protein sequence ID" value="KAK9098538.1"/>
    <property type="molecule type" value="Genomic_DNA"/>
</dbReference>
<reference evidence="1 2" key="1">
    <citation type="submission" date="2024-01" db="EMBL/GenBank/DDBJ databases">
        <title>Genome assemblies of Stephania.</title>
        <authorList>
            <person name="Yang L."/>
        </authorList>
    </citation>
    <scope>NUCLEOTIDE SEQUENCE [LARGE SCALE GENOMIC DNA]</scope>
    <source>
        <strain evidence="1">YNDBR</strain>
        <tissue evidence="1">Leaf</tissue>
    </source>
</reference>
<evidence type="ECO:0000313" key="2">
    <source>
        <dbReference type="Proteomes" id="UP001420932"/>
    </source>
</evidence>
<proteinExistence type="predicted"/>
<evidence type="ECO:0000313" key="1">
    <source>
        <dbReference type="EMBL" id="KAK9098538.1"/>
    </source>
</evidence>
<sequence>MYFKVSYFDKCDQAGKIISNKVPSIVCKDRLPTECWPCSTSICSRSAKLYAALRMLRTALVKEAGDDVMAYHIFGKSASEFQEQLKNSLKLMALASTFMDKSLSKGPHKIQGIGAGFIPGVLEVDIIDEVVNKLQ</sequence>
<dbReference type="Proteomes" id="UP001420932">
    <property type="component" value="Unassembled WGS sequence"/>
</dbReference>
<comment type="caution">
    <text evidence="1">The sequence shown here is derived from an EMBL/GenBank/DDBJ whole genome shotgun (WGS) entry which is preliminary data.</text>
</comment>
<dbReference type="InterPro" id="IPR036052">
    <property type="entry name" value="TrpB-like_PALP_sf"/>
</dbReference>
<dbReference type="Gene3D" id="3.40.50.1100">
    <property type="match status" value="1"/>
</dbReference>
<name>A0AAP0EXG8_9MAGN</name>
<dbReference type="AlphaFoldDB" id="A0AAP0EXG8"/>